<dbReference type="AlphaFoldDB" id="A0A1Q9EHL7"/>
<reference evidence="1 2" key="1">
    <citation type="submission" date="2016-02" db="EMBL/GenBank/DDBJ databases">
        <title>Genome analysis of coral dinoflagellate symbionts highlights evolutionary adaptations to a symbiotic lifestyle.</title>
        <authorList>
            <person name="Aranda M."/>
            <person name="Li Y."/>
            <person name="Liew Y.J."/>
            <person name="Baumgarten S."/>
            <person name="Simakov O."/>
            <person name="Wilson M."/>
            <person name="Piel J."/>
            <person name="Ashoor H."/>
            <person name="Bougouffa S."/>
            <person name="Bajic V.B."/>
            <person name="Ryu T."/>
            <person name="Ravasi T."/>
            <person name="Bayer T."/>
            <person name="Micklem G."/>
            <person name="Kim H."/>
            <person name="Bhak J."/>
            <person name="Lajeunesse T.C."/>
            <person name="Voolstra C.R."/>
        </authorList>
    </citation>
    <scope>NUCLEOTIDE SEQUENCE [LARGE SCALE GENOMIC DNA]</scope>
    <source>
        <strain evidence="1 2">CCMP2467</strain>
    </source>
</reference>
<protein>
    <recommendedName>
        <fullName evidence="3">PDZ domain-containing protein</fullName>
    </recommendedName>
</protein>
<dbReference type="SUPFAM" id="SSF50156">
    <property type="entry name" value="PDZ domain-like"/>
    <property type="match status" value="1"/>
</dbReference>
<evidence type="ECO:0008006" key="3">
    <source>
        <dbReference type="Google" id="ProtNLM"/>
    </source>
</evidence>
<evidence type="ECO:0000313" key="1">
    <source>
        <dbReference type="EMBL" id="OLQ06925.1"/>
    </source>
</evidence>
<dbReference type="Proteomes" id="UP000186817">
    <property type="component" value="Unassembled WGS sequence"/>
</dbReference>
<dbReference type="Gene3D" id="2.30.42.10">
    <property type="match status" value="1"/>
</dbReference>
<dbReference type="EMBL" id="LSRX01000149">
    <property type="protein sequence ID" value="OLQ06925.1"/>
    <property type="molecule type" value="Genomic_DNA"/>
</dbReference>
<organism evidence="1 2">
    <name type="scientific">Symbiodinium microadriaticum</name>
    <name type="common">Dinoflagellate</name>
    <name type="synonym">Zooxanthella microadriatica</name>
    <dbReference type="NCBI Taxonomy" id="2951"/>
    <lineage>
        <taxon>Eukaryota</taxon>
        <taxon>Sar</taxon>
        <taxon>Alveolata</taxon>
        <taxon>Dinophyceae</taxon>
        <taxon>Suessiales</taxon>
        <taxon>Symbiodiniaceae</taxon>
        <taxon>Symbiodinium</taxon>
    </lineage>
</organism>
<sequence length="548" mass="60787">MTELTVRRKPWLWHGRAGSALAEAAAGGAKAMKAEVLSVVGIENGCPVLHLGEFLDQELVQPAMPFRAVLDKAFVNAEVYLPGEEASRCAKKDIRRWCRDAAHSLEEKHPDLHVMSSEKVLQCIASLVLQKVSQYGWFDAVDWSVVLAAFVAENTQLGREEELLPVALEVVERWCRKRYKESLAAKQSVAPGQTSETCAAGKEILAKLQGKQTNKMSSERRTSRKDRGYKAAEVRELDTDFNYLWKAAEADLREIDTDLGHLAEDEPLGVSLRQGLLQIEATTSGTKSHEVLKPGDTIKSVNGVTLASQQDFWREVDRARPGQLRICVLPKSASRSLGPPPPPPPKVSEPLEIPAEGQDTAQIPVRDVRRSPNSAGSMIVLNCEDIGSSASKGGMFRLKGSSYPWDAVRCAIKFYEKLGFMTQPVCHQATLARHSPPAELRKKLVQCPVVDDDGRQEGRGSERIFVVTLAKTYECPFVDNSNYREQAWSGHDLWPWLQKAGLALKVEYIFDGFGEFLPSREVTPERTQAPTSTVSGRLRIPWSEYGGR</sequence>
<comment type="caution">
    <text evidence="1">The sequence shown here is derived from an EMBL/GenBank/DDBJ whole genome shotgun (WGS) entry which is preliminary data.</text>
</comment>
<name>A0A1Q9EHL7_SYMMI</name>
<accession>A0A1Q9EHL7</accession>
<evidence type="ECO:0000313" key="2">
    <source>
        <dbReference type="Proteomes" id="UP000186817"/>
    </source>
</evidence>
<keyword evidence="2" id="KW-1185">Reference proteome</keyword>
<proteinExistence type="predicted"/>
<dbReference type="OrthoDB" id="411169at2759"/>
<dbReference type="InterPro" id="IPR036034">
    <property type="entry name" value="PDZ_sf"/>
</dbReference>
<gene>
    <name evidence="1" type="ORF">AK812_SmicGene9699</name>
</gene>